<protein>
    <recommendedName>
        <fullName evidence="3">Replication restart DNA helicase PriA</fullName>
    </recommendedName>
</protein>
<comment type="caution">
    <text evidence="1">The sequence shown here is derived from an EMBL/GenBank/DDBJ whole genome shotgun (WGS) entry which is preliminary data.</text>
</comment>
<dbReference type="EMBL" id="JAZAQF010000029">
    <property type="protein sequence ID" value="MFG3817154.1"/>
    <property type="molecule type" value="Genomic_DNA"/>
</dbReference>
<keyword evidence="2" id="KW-1185">Reference proteome</keyword>
<evidence type="ECO:0000313" key="1">
    <source>
        <dbReference type="EMBL" id="MFG3817154.1"/>
    </source>
</evidence>
<organism evidence="1 2">
    <name type="scientific">Limnothrix redekei LRLZ20PSL1</name>
    <dbReference type="NCBI Taxonomy" id="3112953"/>
    <lineage>
        <taxon>Bacteria</taxon>
        <taxon>Bacillati</taxon>
        <taxon>Cyanobacteriota</taxon>
        <taxon>Cyanophyceae</taxon>
        <taxon>Pseudanabaenales</taxon>
        <taxon>Pseudanabaenaceae</taxon>
        <taxon>Limnothrix</taxon>
    </lineage>
</organism>
<dbReference type="Proteomes" id="UP001604335">
    <property type="component" value="Unassembled WGS sequence"/>
</dbReference>
<reference evidence="2" key="1">
    <citation type="journal article" date="2024" name="Algal Res.">
        <title>Biochemical, toxicological and genomic investigation of a high-biomass producing Limnothrix strain isolated from Italian shallow drinking water reservoir.</title>
        <authorList>
            <person name="Simonazzi M."/>
            <person name="Shishido T.K."/>
            <person name="Delbaje E."/>
            <person name="Wahlsten M."/>
            <person name="Fewer D.P."/>
            <person name="Sivonen K."/>
            <person name="Pezzolesi L."/>
            <person name="Pistocchi R."/>
        </authorList>
    </citation>
    <scope>NUCLEOTIDE SEQUENCE [LARGE SCALE GENOMIC DNA]</scope>
    <source>
        <strain evidence="2">LRLZ20PSL1</strain>
    </source>
</reference>
<evidence type="ECO:0000313" key="2">
    <source>
        <dbReference type="Proteomes" id="UP001604335"/>
    </source>
</evidence>
<gene>
    <name evidence="1" type="ORF">VPK24_05855</name>
</gene>
<proteinExistence type="predicted"/>
<dbReference type="RefSeq" id="WP_234406970.1">
    <property type="nucleotide sequence ID" value="NZ_JAZAQF010000029.1"/>
</dbReference>
<accession>A0ABW7C7I6</accession>
<sequence>MVTTMLTVETIYCPNCGSRAERHRIRTSNVIRTQCHACDYLMVTCSLTARVLEAYAPGIAIAQRSA</sequence>
<evidence type="ECO:0008006" key="3">
    <source>
        <dbReference type="Google" id="ProtNLM"/>
    </source>
</evidence>
<name>A0ABW7C7I6_9CYAN</name>